<feature type="signal peptide" evidence="1">
    <location>
        <begin position="1"/>
        <end position="25"/>
    </location>
</feature>
<dbReference type="NCBIfam" id="NF041518">
    <property type="entry name" value="choice_anch_Q"/>
    <property type="match status" value="1"/>
</dbReference>
<gene>
    <name evidence="2" type="ORF">V2H41_04965</name>
</gene>
<dbReference type="InterPro" id="IPR059226">
    <property type="entry name" value="Choice_anch_Q_dom"/>
</dbReference>
<dbReference type="Proteomes" id="UP001357452">
    <property type="component" value="Unassembled WGS sequence"/>
</dbReference>
<sequence length="458" mass="51274">MQKRQLTVLLLNFVVALCTFHKATATTYYIHSKVGDDNNNGISKETPWSTLKNLNQTIFKPGDSILFAKGTSYIGGFVFKCSGTPDKPIVFSNYSAGADLVLNNPRNQLEPLLIKYGAGKLPSFTNPHWEVLNGNIFRIEGNHIIIDGLYFHDNTNPPGSNRNNKNVQKLGAIYLSLGTHHNVIRNCEFYNTPVAIKIKGTHNLITHNYFHDTYEKMAESWGPIAIMIVSPNNEVSYNRIVNYGSYGGPYGSDGGVIELDGVDDNFDGRNIHIHHNISINNHGFLELAGRNVDSVIVAYNLSDDRNQFIGGGSMKNIYVLNNTVIRTREPNVDRYVFWTFNRDSTFMTVRNNIFVVASDIQVFGPYIKPKGHQRTKVGEQIHDHNLYFSPGNPDPIGIAPGNGDIIADPHFIDPQNGNYRLRKESPAINKGVKTHYTHDLDGRTISDRGITDIGAYEY</sequence>
<feature type="chain" id="PRO_5047299320" evidence="1">
    <location>
        <begin position="26"/>
        <end position="458"/>
    </location>
</feature>
<reference evidence="2 3" key="1">
    <citation type="submission" date="2024-01" db="EMBL/GenBank/DDBJ databases">
        <title>Niabella digestum sp. nov., isolated from waste digestion system.</title>
        <authorList>
            <person name="Zhang L."/>
        </authorList>
    </citation>
    <scope>NUCLEOTIDE SEQUENCE [LARGE SCALE GENOMIC DNA]</scope>
    <source>
        <strain evidence="2 3">A18</strain>
    </source>
</reference>
<evidence type="ECO:0000313" key="3">
    <source>
        <dbReference type="Proteomes" id="UP001357452"/>
    </source>
</evidence>
<dbReference type="EMBL" id="JAZGLY010000002">
    <property type="protein sequence ID" value="MEE6186620.1"/>
    <property type="molecule type" value="Genomic_DNA"/>
</dbReference>
<dbReference type="RefSeq" id="WP_330974027.1">
    <property type="nucleotide sequence ID" value="NZ_JAZGLY010000002.1"/>
</dbReference>
<dbReference type="InterPro" id="IPR011050">
    <property type="entry name" value="Pectin_lyase_fold/virulence"/>
</dbReference>
<dbReference type="SUPFAM" id="SSF51126">
    <property type="entry name" value="Pectin lyase-like"/>
    <property type="match status" value="1"/>
</dbReference>
<dbReference type="Gene3D" id="2.160.20.10">
    <property type="entry name" value="Single-stranded right-handed beta-helix, Pectin lyase-like"/>
    <property type="match status" value="1"/>
</dbReference>
<comment type="caution">
    <text evidence="2">The sequence shown here is derived from an EMBL/GenBank/DDBJ whole genome shotgun (WGS) entry which is preliminary data.</text>
</comment>
<keyword evidence="3" id="KW-1185">Reference proteome</keyword>
<protein>
    <submittedName>
        <fullName evidence="2">Choice-of-anchor Q domain-containing protein</fullName>
    </submittedName>
</protein>
<proteinExistence type="predicted"/>
<organism evidence="2 3">
    <name type="scientific">Niabella digestorum</name>
    <dbReference type="NCBI Taxonomy" id="3117701"/>
    <lineage>
        <taxon>Bacteria</taxon>
        <taxon>Pseudomonadati</taxon>
        <taxon>Bacteroidota</taxon>
        <taxon>Chitinophagia</taxon>
        <taxon>Chitinophagales</taxon>
        <taxon>Chitinophagaceae</taxon>
        <taxon>Niabella</taxon>
    </lineage>
</organism>
<evidence type="ECO:0000313" key="2">
    <source>
        <dbReference type="EMBL" id="MEE6186620.1"/>
    </source>
</evidence>
<dbReference type="InterPro" id="IPR012334">
    <property type="entry name" value="Pectin_lyas_fold"/>
</dbReference>
<accession>A0ABU7RF52</accession>
<keyword evidence="1" id="KW-0732">Signal</keyword>
<name>A0ABU7RF52_9BACT</name>
<evidence type="ECO:0000256" key="1">
    <source>
        <dbReference type="SAM" id="SignalP"/>
    </source>
</evidence>